<comment type="caution">
    <text evidence="17">The sequence shown here is derived from an EMBL/GenBank/DDBJ whole genome shotgun (WGS) entry which is preliminary data.</text>
</comment>
<proteinExistence type="inferred from homology"/>
<evidence type="ECO:0000256" key="7">
    <source>
        <dbReference type="ARBA" id="ARBA00022833"/>
    </source>
</evidence>
<dbReference type="Proteomes" id="UP001501581">
    <property type="component" value="Unassembled WGS sequence"/>
</dbReference>
<dbReference type="PANTHER" id="PTHR42697:SF1">
    <property type="entry name" value="ENDONUCLEASE 8"/>
    <property type="match status" value="1"/>
</dbReference>
<dbReference type="InterPro" id="IPR012319">
    <property type="entry name" value="FPG_cat"/>
</dbReference>
<gene>
    <name evidence="17" type="ORF">GCM10009668_38070</name>
</gene>
<dbReference type="PANTHER" id="PTHR42697">
    <property type="entry name" value="ENDONUCLEASE 8"/>
    <property type="match status" value="1"/>
</dbReference>
<dbReference type="RefSeq" id="WP_343996486.1">
    <property type="nucleotide sequence ID" value="NZ_BAAALG010000014.1"/>
</dbReference>
<evidence type="ECO:0000256" key="8">
    <source>
        <dbReference type="ARBA" id="ARBA00023125"/>
    </source>
</evidence>
<reference evidence="17 18" key="1">
    <citation type="journal article" date="2019" name="Int. J. Syst. Evol. Microbiol.">
        <title>The Global Catalogue of Microorganisms (GCM) 10K type strain sequencing project: providing services to taxonomists for standard genome sequencing and annotation.</title>
        <authorList>
            <consortium name="The Broad Institute Genomics Platform"/>
            <consortium name="The Broad Institute Genome Sequencing Center for Infectious Disease"/>
            <person name="Wu L."/>
            <person name="Ma J."/>
        </authorList>
    </citation>
    <scope>NUCLEOTIDE SEQUENCE [LARGE SCALE GENOMIC DNA]</scope>
    <source>
        <strain evidence="17 18">JCM 13008</strain>
    </source>
</reference>
<dbReference type="SUPFAM" id="SSF81624">
    <property type="entry name" value="N-terminal domain of MutM-like DNA repair proteins"/>
    <property type="match status" value="1"/>
</dbReference>
<dbReference type="Gene3D" id="1.10.8.50">
    <property type="match status" value="1"/>
</dbReference>
<dbReference type="SUPFAM" id="SSF46946">
    <property type="entry name" value="S13-like H2TH domain"/>
    <property type="match status" value="1"/>
</dbReference>
<dbReference type="EMBL" id="BAAALG010000014">
    <property type="protein sequence ID" value="GAA1112720.1"/>
    <property type="molecule type" value="Genomic_DNA"/>
</dbReference>
<comment type="catalytic activity">
    <reaction evidence="13">
        <text>2'-deoxyribonucleotide-(2'-deoxyribose 5'-phosphate)-2'-deoxyribonucleotide-DNA = a 3'-end 2'-deoxyribonucleotide-(2,3-dehydro-2,3-deoxyribose 5'-phosphate)-DNA + a 5'-end 5'-phospho-2'-deoxyribonucleoside-DNA + H(+)</text>
        <dbReference type="Rhea" id="RHEA:66592"/>
        <dbReference type="Rhea" id="RHEA-COMP:13180"/>
        <dbReference type="Rhea" id="RHEA-COMP:16897"/>
        <dbReference type="Rhea" id="RHEA-COMP:17067"/>
        <dbReference type="ChEBI" id="CHEBI:15378"/>
        <dbReference type="ChEBI" id="CHEBI:136412"/>
        <dbReference type="ChEBI" id="CHEBI:157695"/>
        <dbReference type="ChEBI" id="CHEBI:167181"/>
        <dbReference type="EC" id="4.2.99.18"/>
    </reaction>
</comment>
<dbReference type="PROSITE" id="PS51066">
    <property type="entry name" value="ZF_FPG_2"/>
    <property type="match status" value="1"/>
</dbReference>
<keyword evidence="5 14" id="KW-0863">Zinc-finger</keyword>
<keyword evidence="11" id="KW-0511">Multifunctional enzyme</keyword>
<evidence type="ECO:0000256" key="13">
    <source>
        <dbReference type="ARBA" id="ARBA00044632"/>
    </source>
</evidence>
<dbReference type="SMART" id="SM00898">
    <property type="entry name" value="Fapy_DNA_glyco"/>
    <property type="match status" value="1"/>
</dbReference>
<evidence type="ECO:0000256" key="2">
    <source>
        <dbReference type="ARBA" id="ARBA00012720"/>
    </source>
</evidence>
<dbReference type="Pfam" id="PF06831">
    <property type="entry name" value="H2TH"/>
    <property type="match status" value="1"/>
</dbReference>
<sequence length="272" mass="30520">MPEGDTVWRTARALGTALLGSTLIRTDFRVPALAEVNLTGEQVTGSEARGKHLLLRIGEERVLHTHLKMEGAWHLYRPETRWQRPPAQARVILQTPRWIAVGFSLGVVELWSSGTEEQHLAYLGPDLLGPGWDVDEAMTRLLAAPRRPIGEALLDQRNLAGIGNLYRSEVLFVTGTNPWLPVGEVPQLRRVVERAKAMLENNKERSVQVTTGNLRPGHRHWVYDRAQQPCRRCKNPISSASMGEPGRERTVFWCAACQPEDPTPPPFNPERA</sequence>
<dbReference type="Gene3D" id="3.20.190.10">
    <property type="entry name" value="MutM-like, N-terminal"/>
    <property type="match status" value="1"/>
</dbReference>
<evidence type="ECO:0000256" key="14">
    <source>
        <dbReference type="PROSITE-ProRule" id="PRU00391"/>
    </source>
</evidence>
<evidence type="ECO:0000256" key="11">
    <source>
        <dbReference type="ARBA" id="ARBA00023268"/>
    </source>
</evidence>
<comment type="similarity">
    <text evidence="1">Belongs to the FPG family.</text>
</comment>
<keyword evidence="12" id="KW-0326">Glycosidase</keyword>
<keyword evidence="7" id="KW-0862">Zinc</keyword>
<dbReference type="InterPro" id="IPR000214">
    <property type="entry name" value="Znf_DNA_glyclase/AP_lyase"/>
</dbReference>
<evidence type="ECO:0000259" key="16">
    <source>
        <dbReference type="PROSITE" id="PS51068"/>
    </source>
</evidence>
<feature type="domain" description="Formamidopyrimidine-DNA glycosylase catalytic" evidence="16">
    <location>
        <begin position="2"/>
        <end position="100"/>
    </location>
</feature>
<keyword evidence="3" id="KW-0479">Metal-binding</keyword>
<dbReference type="PROSITE" id="PS51068">
    <property type="entry name" value="FPG_CAT"/>
    <property type="match status" value="1"/>
</dbReference>
<evidence type="ECO:0000259" key="15">
    <source>
        <dbReference type="PROSITE" id="PS51066"/>
    </source>
</evidence>
<name>A0ABN1U1G8_9ACTN</name>
<accession>A0ABN1U1G8</accession>
<evidence type="ECO:0000256" key="6">
    <source>
        <dbReference type="ARBA" id="ARBA00022801"/>
    </source>
</evidence>
<dbReference type="Pfam" id="PF01149">
    <property type="entry name" value="Fapy_DNA_glyco"/>
    <property type="match status" value="1"/>
</dbReference>
<keyword evidence="6" id="KW-0378">Hydrolase</keyword>
<protein>
    <recommendedName>
        <fullName evidence="2">DNA-(apurinic or apyrimidinic site) lyase</fullName>
        <ecNumber evidence="2">4.2.99.18</ecNumber>
    </recommendedName>
</protein>
<evidence type="ECO:0000256" key="12">
    <source>
        <dbReference type="ARBA" id="ARBA00023295"/>
    </source>
</evidence>
<feature type="domain" description="FPG-type" evidence="15">
    <location>
        <begin position="221"/>
        <end position="259"/>
    </location>
</feature>
<dbReference type="SUPFAM" id="SSF57716">
    <property type="entry name" value="Glucocorticoid receptor-like (DNA-binding domain)"/>
    <property type="match status" value="1"/>
</dbReference>
<keyword evidence="8" id="KW-0238">DNA-binding</keyword>
<organism evidence="17 18">
    <name type="scientific">Nocardioides dubius</name>
    <dbReference type="NCBI Taxonomy" id="317019"/>
    <lineage>
        <taxon>Bacteria</taxon>
        <taxon>Bacillati</taxon>
        <taxon>Actinomycetota</taxon>
        <taxon>Actinomycetes</taxon>
        <taxon>Propionibacteriales</taxon>
        <taxon>Nocardioidaceae</taxon>
        <taxon>Nocardioides</taxon>
    </lineage>
</organism>
<evidence type="ECO:0000256" key="1">
    <source>
        <dbReference type="ARBA" id="ARBA00009409"/>
    </source>
</evidence>
<dbReference type="InterPro" id="IPR015886">
    <property type="entry name" value="H2TH_FPG"/>
</dbReference>
<dbReference type="InterPro" id="IPR010979">
    <property type="entry name" value="Ribosomal_uS13-like_H2TH"/>
</dbReference>
<keyword evidence="4" id="KW-0227">DNA damage</keyword>
<dbReference type="InterPro" id="IPR035937">
    <property type="entry name" value="FPG_N"/>
</dbReference>
<keyword evidence="18" id="KW-1185">Reference proteome</keyword>
<dbReference type="PROSITE" id="PS01242">
    <property type="entry name" value="ZF_FPG_1"/>
    <property type="match status" value="1"/>
</dbReference>
<evidence type="ECO:0000313" key="17">
    <source>
        <dbReference type="EMBL" id="GAA1112720.1"/>
    </source>
</evidence>
<keyword evidence="9" id="KW-0234">DNA repair</keyword>
<evidence type="ECO:0000256" key="3">
    <source>
        <dbReference type="ARBA" id="ARBA00022723"/>
    </source>
</evidence>
<dbReference type="InterPro" id="IPR015887">
    <property type="entry name" value="DNA_glyclase_Znf_dom_DNA_BS"/>
</dbReference>
<evidence type="ECO:0000313" key="18">
    <source>
        <dbReference type="Proteomes" id="UP001501581"/>
    </source>
</evidence>
<dbReference type="EC" id="4.2.99.18" evidence="2"/>
<dbReference type="CDD" id="cd08971">
    <property type="entry name" value="AcNei2_N"/>
    <property type="match status" value="1"/>
</dbReference>
<evidence type="ECO:0000256" key="10">
    <source>
        <dbReference type="ARBA" id="ARBA00023239"/>
    </source>
</evidence>
<evidence type="ECO:0000256" key="5">
    <source>
        <dbReference type="ARBA" id="ARBA00022771"/>
    </source>
</evidence>
<keyword evidence="10" id="KW-0456">Lyase</keyword>
<dbReference type="InterPro" id="IPR044090">
    <property type="entry name" value="Nei2_N"/>
</dbReference>
<dbReference type="SMART" id="SM01232">
    <property type="entry name" value="H2TH"/>
    <property type="match status" value="1"/>
</dbReference>
<evidence type="ECO:0000256" key="9">
    <source>
        <dbReference type="ARBA" id="ARBA00023204"/>
    </source>
</evidence>
<evidence type="ECO:0000256" key="4">
    <source>
        <dbReference type="ARBA" id="ARBA00022763"/>
    </source>
</evidence>